<accession>A0A085N079</accession>
<evidence type="ECO:0000313" key="1">
    <source>
        <dbReference type="EMBL" id="KFD62875.1"/>
    </source>
</evidence>
<sequence length="120" mass="14420">MFETNEAVVMVVHHFGTTCSVCTVSWKEDQRYKEFNMRNVPGTSSIFTKYPTNEMMKGIFLKITFQQQTHEWRLLEKWIKVKQNYRYLSKICWFPAPGCQRSRMLPDYNCATEIERVYDK</sequence>
<organism evidence="1">
    <name type="scientific">Trichuris suis</name>
    <name type="common">pig whipworm</name>
    <dbReference type="NCBI Taxonomy" id="68888"/>
    <lineage>
        <taxon>Eukaryota</taxon>
        <taxon>Metazoa</taxon>
        <taxon>Ecdysozoa</taxon>
        <taxon>Nematoda</taxon>
        <taxon>Enoplea</taxon>
        <taxon>Dorylaimia</taxon>
        <taxon>Trichinellida</taxon>
        <taxon>Trichuridae</taxon>
        <taxon>Trichuris</taxon>
    </lineage>
</organism>
<reference evidence="1" key="1">
    <citation type="journal article" date="2014" name="Nat. Genet.">
        <title>Genome and transcriptome of the porcine whipworm Trichuris suis.</title>
        <authorList>
            <person name="Jex A.R."/>
            <person name="Nejsum P."/>
            <person name="Schwarz E.M."/>
            <person name="Hu L."/>
            <person name="Young N.D."/>
            <person name="Hall R.S."/>
            <person name="Korhonen P.K."/>
            <person name="Liao S."/>
            <person name="Thamsborg S."/>
            <person name="Xia J."/>
            <person name="Xu P."/>
            <person name="Wang S."/>
            <person name="Scheerlinck J.P."/>
            <person name="Hofmann A."/>
            <person name="Sternberg P.W."/>
            <person name="Wang J."/>
            <person name="Gasser R.B."/>
        </authorList>
    </citation>
    <scope>NUCLEOTIDE SEQUENCE [LARGE SCALE GENOMIC DNA]</scope>
    <source>
        <strain evidence="1">DCEP-RM93F</strain>
    </source>
</reference>
<name>A0A085N079_9BILA</name>
<proteinExistence type="predicted"/>
<gene>
    <name evidence="1" type="ORF">M514_24915</name>
</gene>
<protein>
    <submittedName>
        <fullName evidence="1">Uncharacterized protein</fullName>
    </submittedName>
</protein>
<dbReference type="AlphaFoldDB" id="A0A085N079"/>
<dbReference type="Proteomes" id="UP000030758">
    <property type="component" value="Unassembled WGS sequence"/>
</dbReference>
<dbReference type="EMBL" id="KL367585">
    <property type="protein sequence ID" value="KFD62875.1"/>
    <property type="molecule type" value="Genomic_DNA"/>
</dbReference>